<accession>A0ABN7UDR1</accession>
<protein>
    <submittedName>
        <fullName evidence="1">27543_t:CDS:1</fullName>
    </submittedName>
</protein>
<organism evidence="1 2">
    <name type="scientific">Gigaspora margarita</name>
    <dbReference type="NCBI Taxonomy" id="4874"/>
    <lineage>
        <taxon>Eukaryota</taxon>
        <taxon>Fungi</taxon>
        <taxon>Fungi incertae sedis</taxon>
        <taxon>Mucoromycota</taxon>
        <taxon>Glomeromycotina</taxon>
        <taxon>Glomeromycetes</taxon>
        <taxon>Diversisporales</taxon>
        <taxon>Gigasporaceae</taxon>
        <taxon>Gigaspora</taxon>
    </lineage>
</organism>
<keyword evidence="2" id="KW-1185">Reference proteome</keyword>
<evidence type="ECO:0000313" key="2">
    <source>
        <dbReference type="Proteomes" id="UP000789901"/>
    </source>
</evidence>
<sequence length="295" mass="34596">MINDQPVINYSYIKEDLSIPDIQFFSENLFIMTCGFKTSEIQNSSAIYDERCNQYIIDPSDKDFYYNGYFSIPLENNYKLVLPNNTKYGKRGEQVVNFQLRFIDVNVDLNTSSSFFVQISDSEDVDLKMNVSPIFSQSITQTNTYNILRGQSAYLYLSRSIRKFIIPNWKAIMGFQPDYIIKPYITSRMEEINSYINIIIICEVKCDDAIRPFGLLQNRGYFYERTQKKFTKFMSTYPLVHLLDSSNNIDDEDDESRVDDLEKKINDLELFLRDYVVEAQQLDNAYKNSESAKDK</sequence>
<reference evidence="1 2" key="1">
    <citation type="submission" date="2021-06" db="EMBL/GenBank/DDBJ databases">
        <authorList>
            <person name="Kallberg Y."/>
            <person name="Tangrot J."/>
            <person name="Rosling A."/>
        </authorList>
    </citation>
    <scope>NUCLEOTIDE SEQUENCE [LARGE SCALE GENOMIC DNA]</scope>
    <source>
        <strain evidence="1 2">120-4 pot B 10/14</strain>
    </source>
</reference>
<comment type="caution">
    <text evidence="1">The sequence shown here is derived from an EMBL/GenBank/DDBJ whole genome shotgun (WGS) entry which is preliminary data.</text>
</comment>
<proteinExistence type="predicted"/>
<evidence type="ECO:0000313" key="1">
    <source>
        <dbReference type="EMBL" id="CAG8554595.1"/>
    </source>
</evidence>
<dbReference type="EMBL" id="CAJVQB010001887">
    <property type="protein sequence ID" value="CAG8554595.1"/>
    <property type="molecule type" value="Genomic_DNA"/>
</dbReference>
<dbReference type="Proteomes" id="UP000789901">
    <property type="component" value="Unassembled WGS sequence"/>
</dbReference>
<name>A0ABN7UDR1_GIGMA</name>
<gene>
    <name evidence="1" type="ORF">GMARGA_LOCUS4720</name>
</gene>